<feature type="domain" description="Nitroreductase" evidence="1">
    <location>
        <begin position="120"/>
        <end position="305"/>
    </location>
</feature>
<dbReference type="Gene3D" id="3.40.109.10">
    <property type="entry name" value="NADH Oxidase"/>
    <property type="match status" value="1"/>
</dbReference>
<dbReference type="PANTHER" id="PTHR23026">
    <property type="entry name" value="NADPH NITROREDUCTASE"/>
    <property type="match status" value="1"/>
</dbReference>
<dbReference type="InterPro" id="IPR000415">
    <property type="entry name" value="Nitroreductase-like"/>
</dbReference>
<dbReference type="InterPro" id="IPR050627">
    <property type="entry name" value="Nitroreductase/BluB"/>
</dbReference>
<reference evidence="2 3" key="1">
    <citation type="submission" date="2020-08" db="EMBL/GenBank/DDBJ databases">
        <title>Sequencing the genomes of 1000 actinobacteria strains.</title>
        <authorList>
            <person name="Klenk H.-P."/>
        </authorList>
    </citation>
    <scope>NUCLEOTIDE SEQUENCE [LARGE SCALE GENOMIC DNA]</scope>
    <source>
        <strain evidence="2 3">DSM 45582</strain>
    </source>
</reference>
<evidence type="ECO:0000259" key="1">
    <source>
        <dbReference type="Pfam" id="PF00881"/>
    </source>
</evidence>
<dbReference type="PANTHER" id="PTHR23026:SF123">
    <property type="entry name" value="NAD(P)H NITROREDUCTASE RV3131-RELATED"/>
    <property type="match status" value="1"/>
</dbReference>
<organism evidence="2 3">
    <name type="scientific">Saccharopolyspora gloriosae</name>
    <dbReference type="NCBI Taxonomy" id="455344"/>
    <lineage>
        <taxon>Bacteria</taxon>
        <taxon>Bacillati</taxon>
        <taxon>Actinomycetota</taxon>
        <taxon>Actinomycetes</taxon>
        <taxon>Pseudonocardiales</taxon>
        <taxon>Pseudonocardiaceae</taxon>
        <taxon>Saccharopolyspora</taxon>
    </lineage>
</organism>
<dbReference type="NCBIfam" id="NF047509">
    <property type="entry name" value="Rv3131_FMN_oxido"/>
    <property type="match status" value="1"/>
</dbReference>
<dbReference type="InterPro" id="IPR029479">
    <property type="entry name" value="Nitroreductase"/>
</dbReference>
<dbReference type="GO" id="GO:0016491">
    <property type="term" value="F:oxidoreductase activity"/>
    <property type="evidence" value="ECO:0007669"/>
    <property type="project" value="InterPro"/>
</dbReference>
<comment type="caution">
    <text evidence="2">The sequence shown here is derived from an EMBL/GenBank/DDBJ whole genome shotgun (WGS) entry which is preliminary data.</text>
</comment>
<proteinExistence type="predicted"/>
<dbReference type="AlphaFoldDB" id="A0A840NLM0"/>
<dbReference type="Pfam" id="PF00881">
    <property type="entry name" value="Nitroreductase"/>
    <property type="match status" value="1"/>
</dbReference>
<evidence type="ECO:0000313" key="3">
    <source>
        <dbReference type="Proteomes" id="UP000580474"/>
    </source>
</evidence>
<sequence>MAPRHMPTAAEIRSVLVLACRAPSVHNTQPWRWRPADRSLHLYLDPERTLGALDPTGREAVISCGAVLHHARIAFGSEGWRTVVHRLPNPGIPTHLAAIEFGRAKSLDPHVVELAAAADRRRTDRRPFLSAPIPEALVDGLVDAAQAQRGTLGPVTEEVHRHELTLAIEQAGEQERRSARYREELAAWSGRHVPGPDGVPAEALPAQPGRARPERDFGLVSEGELPVPVLDDGAQLAVLSTSGDSYESWLAAGEALSAVLLLAELEGLATCPLSQLAEVGTTRSYVRDEVLGGAGYPQLALRVGWPVREKLPGPPTPRRSSAECVAPLGRFR</sequence>
<dbReference type="EMBL" id="JACHIV010000001">
    <property type="protein sequence ID" value="MBB5070022.1"/>
    <property type="molecule type" value="Genomic_DNA"/>
</dbReference>
<evidence type="ECO:0000313" key="2">
    <source>
        <dbReference type="EMBL" id="MBB5070022.1"/>
    </source>
</evidence>
<gene>
    <name evidence="2" type="ORF">BJ969_003110</name>
</gene>
<accession>A0A840NLM0</accession>
<dbReference type="RefSeq" id="WP_246456852.1">
    <property type="nucleotide sequence ID" value="NZ_JACHIV010000001.1"/>
</dbReference>
<keyword evidence="3" id="KW-1185">Reference proteome</keyword>
<dbReference type="Proteomes" id="UP000580474">
    <property type="component" value="Unassembled WGS sequence"/>
</dbReference>
<dbReference type="SUPFAM" id="SSF55469">
    <property type="entry name" value="FMN-dependent nitroreductase-like"/>
    <property type="match status" value="2"/>
</dbReference>
<protein>
    <submittedName>
        <fullName evidence="2">Nitroreductase</fullName>
    </submittedName>
</protein>
<name>A0A840NLM0_9PSEU</name>